<dbReference type="GO" id="GO:0010181">
    <property type="term" value="F:FMN binding"/>
    <property type="evidence" value="ECO:0007669"/>
    <property type="project" value="TreeGrafter"/>
</dbReference>
<dbReference type="Gene3D" id="3.40.50.360">
    <property type="match status" value="1"/>
</dbReference>
<proteinExistence type="predicted"/>
<dbReference type="SUPFAM" id="SSF52218">
    <property type="entry name" value="Flavoproteins"/>
    <property type="match status" value="1"/>
</dbReference>
<dbReference type="PANTHER" id="PTHR30543:SF21">
    <property type="entry name" value="NAD(P)H-DEPENDENT FMN REDUCTASE LOT6"/>
    <property type="match status" value="1"/>
</dbReference>
<dbReference type="GO" id="GO:0005829">
    <property type="term" value="C:cytosol"/>
    <property type="evidence" value="ECO:0007669"/>
    <property type="project" value="TreeGrafter"/>
</dbReference>
<dbReference type="Gene3D" id="3.30.450.20">
    <property type="entry name" value="PAS domain"/>
    <property type="match status" value="1"/>
</dbReference>
<dbReference type="InterPro" id="IPR035965">
    <property type="entry name" value="PAS-like_dom_sf"/>
</dbReference>
<reference evidence="3" key="1">
    <citation type="journal article" date="2021" name="PeerJ">
        <title>Extensive microbial diversity within the chicken gut microbiome revealed by metagenomics and culture.</title>
        <authorList>
            <person name="Gilroy R."/>
            <person name="Ravi A."/>
            <person name="Getino M."/>
            <person name="Pursley I."/>
            <person name="Horton D.L."/>
            <person name="Alikhan N.F."/>
            <person name="Baker D."/>
            <person name="Gharbi K."/>
            <person name="Hall N."/>
            <person name="Watson M."/>
            <person name="Adriaenssens E.M."/>
            <person name="Foster-Nyarko E."/>
            <person name="Jarju S."/>
            <person name="Secka A."/>
            <person name="Antonio M."/>
            <person name="Oren A."/>
            <person name="Chaudhuri R.R."/>
            <person name="La Ragione R."/>
            <person name="Hildebrand F."/>
            <person name="Pallen M.J."/>
        </authorList>
    </citation>
    <scope>NUCLEOTIDE SEQUENCE</scope>
    <source>
        <strain evidence="3">CHK173-2119</strain>
    </source>
</reference>
<organism evidence="3 4">
    <name type="scientific">Lapidilactobacillus dextrinicus</name>
    <dbReference type="NCBI Taxonomy" id="51664"/>
    <lineage>
        <taxon>Bacteria</taxon>
        <taxon>Bacillati</taxon>
        <taxon>Bacillota</taxon>
        <taxon>Bacilli</taxon>
        <taxon>Lactobacillales</taxon>
        <taxon>Lactobacillaceae</taxon>
        <taxon>Lapidilactobacillus</taxon>
    </lineage>
</organism>
<name>A0A921B325_9LACO</name>
<feature type="region of interest" description="Disordered" evidence="1">
    <location>
        <begin position="375"/>
        <end position="426"/>
    </location>
</feature>
<evidence type="ECO:0000313" key="4">
    <source>
        <dbReference type="Proteomes" id="UP000774947"/>
    </source>
</evidence>
<dbReference type="PANTHER" id="PTHR30543">
    <property type="entry name" value="CHROMATE REDUCTASE"/>
    <property type="match status" value="1"/>
</dbReference>
<sequence>MKLLGIVGSAAEESYNRQLLQYIEKEFANQFDLELIEVKDLPMFDESHDQTQSVAIQNLNRKILKADGVIIATPEHNHTVSPALKSLIEWLSFKIHPLANKPVMIIGASFYDQGTSRAQLHLRQILDSPGVNAIVMPGNEFLLGNVKQAFDEFGNLKDEKTRTFLQGNLQKFLNFIQVVSKLDDSEPPLPEEDLQAKGAVATTIPDVDMSSDHWVEEAAAKVHPVKGNTYVQLDHGILTVDQIDELLKSMPFEITFVDGNNQFLYFNHTEESEKMFAHRKPEQVGNPIGNCHPARTHKNVKKVIGMLRSGKLDVFRMPVPHGPGKYVVHNYQALHDTEGNYAGINEYILDFQPFINWYLEKTGQQLIGGKVDAVSGASKKDAAEKPDAVSGASEKAETPKADAVSGASEKVSRQEPDAISGASEKN</sequence>
<accession>A0A921B325</accession>
<reference evidence="3" key="2">
    <citation type="submission" date="2021-09" db="EMBL/GenBank/DDBJ databases">
        <authorList>
            <person name="Gilroy R."/>
        </authorList>
    </citation>
    <scope>NUCLEOTIDE SEQUENCE</scope>
    <source>
        <strain evidence="3">CHK173-2119</strain>
    </source>
</reference>
<feature type="compositionally biased region" description="Basic and acidic residues" evidence="1">
    <location>
        <begin position="378"/>
        <end position="387"/>
    </location>
</feature>
<gene>
    <name evidence="3" type="ORF">K8W17_05000</name>
</gene>
<feature type="domain" description="NADPH-dependent FMN reductase-like" evidence="2">
    <location>
        <begin position="1"/>
        <end position="146"/>
    </location>
</feature>
<dbReference type="Proteomes" id="UP000774947">
    <property type="component" value="Unassembled WGS sequence"/>
</dbReference>
<comment type="caution">
    <text evidence="3">The sequence shown here is derived from an EMBL/GenBank/DDBJ whole genome shotgun (WGS) entry which is preliminary data.</text>
</comment>
<protein>
    <submittedName>
        <fullName evidence="3">NADPH-dependent oxidoreductase</fullName>
    </submittedName>
</protein>
<dbReference type="InterPro" id="IPR005025">
    <property type="entry name" value="FMN_Rdtase-like_dom"/>
</dbReference>
<dbReference type="Pfam" id="PF13596">
    <property type="entry name" value="PAS_10"/>
    <property type="match status" value="1"/>
</dbReference>
<evidence type="ECO:0000256" key="1">
    <source>
        <dbReference type="SAM" id="MobiDB-lite"/>
    </source>
</evidence>
<dbReference type="InterPro" id="IPR050712">
    <property type="entry name" value="NAD(P)H-dep_reductase"/>
</dbReference>
<dbReference type="AlphaFoldDB" id="A0A921B325"/>
<dbReference type="Pfam" id="PF03358">
    <property type="entry name" value="FMN_red"/>
    <property type="match status" value="1"/>
</dbReference>
<evidence type="ECO:0000313" key="3">
    <source>
        <dbReference type="EMBL" id="HJE15416.1"/>
    </source>
</evidence>
<dbReference type="GO" id="GO:0016491">
    <property type="term" value="F:oxidoreductase activity"/>
    <property type="evidence" value="ECO:0007669"/>
    <property type="project" value="InterPro"/>
</dbReference>
<dbReference type="InterPro" id="IPR029039">
    <property type="entry name" value="Flavoprotein-like_sf"/>
</dbReference>
<evidence type="ECO:0000259" key="2">
    <source>
        <dbReference type="Pfam" id="PF03358"/>
    </source>
</evidence>
<dbReference type="SUPFAM" id="SSF55785">
    <property type="entry name" value="PYP-like sensor domain (PAS domain)"/>
    <property type="match status" value="1"/>
</dbReference>
<dbReference type="EMBL" id="DYXY01000125">
    <property type="protein sequence ID" value="HJE15416.1"/>
    <property type="molecule type" value="Genomic_DNA"/>
</dbReference>